<comment type="subcellular location">
    <subcellularLocation>
        <location evidence="1">Periplasm</location>
    </subcellularLocation>
</comment>
<keyword evidence="3" id="KW-0732">Signal</keyword>
<protein>
    <submittedName>
        <fullName evidence="5">ABC transporter substrate-binding protein</fullName>
    </submittedName>
</protein>
<dbReference type="Proteomes" id="UP001501788">
    <property type="component" value="Unassembled WGS sequence"/>
</dbReference>
<evidence type="ECO:0000256" key="1">
    <source>
        <dbReference type="ARBA" id="ARBA00004418"/>
    </source>
</evidence>
<name>A0ABP8L2R2_9BURK</name>
<dbReference type="RefSeq" id="WP_345061460.1">
    <property type="nucleotide sequence ID" value="NZ_BAABEX010000007.1"/>
</dbReference>
<proteinExistence type="inferred from homology"/>
<dbReference type="EMBL" id="BAABEX010000007">
    <property type="protein sequence ID" value="GAA4420569.1"/>
    <property type="molecule type" value="Genomic_DNA"/>
</dbReference>
<evidence type="ECO:0000313" key="6">
    <source>
        <dbReference type="Proteomes" id="UP001501788"/>
    </source>
</evidence>
<accession>A0ABP8L2R2</accession>
<reference evidence="6" key="1">
    <citation type="journal article" date="2019" name="Int. J. Syst. Evol. Microbiol.">
        <title>The Global Catalogue of Microorganisms (GCM) 10K type strain sequencing project: providing services to taxonomists for standard genome sequencing and annotation.</title>
        <authorList>
            <consortium name="The Broad Institute Genomics Platform"/>
            <consortium name="The Broad Institute Genome Sequencing Center for Infectious Disease"/>
            <person name="Wu L."/>
            <person name="Ma J."/>
        </authorList>
    </citation>
    <scope>NUCLEOTIDE SEQUENCE [LARGE SCALE GENOMIC DNA]</scope>
    <source>
        <strain evidence="6">JCM 31890</strain>
    </source>
</reference>
<evidence type="ECO:0000259" key="4">
    <source>
        <dbReference type="Pfam" id="PF09084"/>
    </source>
</evidence>
<comment type="caution">
    <text evidence="5">The sequence shown here is derived from an EMBL/GenBank/DDBJ whole genome shotgun (WGS) entry which is preliminary data.</text>
</comment>
<comment type="similarity">
    <text evidence="2">Belongs to the bacterial solute-binding protein SsuA/TauA family.</text>
</comment>
<keyword evidence="6" id="KW-1185">Reference proteome</keyword>
<evidence type="ECO:0000313" key="5">
    <source>
        <dbReference type="EMBL" id="GAA4420569.1"/>
    </source>
</evidence>
<dbReference type="PANTHER" id="PTHR30024:SF47">
    <property type="entry name" value="TAURINE-BINDING PERIPLASMIC PROTEIN"/>
    <property type="match status" value="1"/>
</dbReference>
<organism evidence="5 6">
    <name type="scientific">Acidovorax lacteus</name>
    <dbReference type="NCBI Taxonomy" id="1924988"/>
    <lineage>
        <taxon>Bacteria</taxon>
        <taxon>Pseudomonadati</taxon>
        <taxon>Pseudomonadota</taxon>
        <taxon>Betaproteobacteria</taxon>
        <taxon>Burkholderiales</taxon>
        <taxon>Comamonadaceae</taxon>
        <taxon>Acidovorax</taxon>
    </lineage>
</organism>
<dbReference type="Pfam" id="PF09084">
    <property type="entry name" value="NMT1"/>
    <property type="match status" value="1"/>
</dbReference>
<dbReference type="InterPro" id="IPR015168">
    <property type="entry name" value="SsuA/THI5"/>
</dbReference>
<dbReference type="SUPFAM" id="SSF53850">
    <property type="entry name" value="Periplasmic binding protein-like II"/>
    <property type="match status" value="1"/>
</dbReference>
<evidence type="ECO:0000256" key="3">
    <source>
        <dbReference type="ARBA" id="ARBA00022729"/>
    </source>
</evidence>
<evidence type="ECO:0000256" key="2">
    <source>
        <dbReference type="ARBA" id="ARBA00010742"/>
    </source>
</evidence>
<feature type="domain" description="SsuA/THI5-like" evidence="4">
    <location>
        <begin position="3"/>
        <end position="217"/>
    </location>
</feature>
<gene>
    <name evidence="5" type="ORF">GCM10023090_08330</name>
</gene>
<sequence length="303" mass="32868">MLQHLPLVLADALGYFRAEGVQVMLQEHAADTEALAAVYQGQADLCSAPFEALLRQQARGRALRAFVLQTRSPQVALAVAVRQFPSYRDLVDLKGRRIGVPALDSGAQWLAAMLIARVGLAERDVQFVPVGSGADALQAFRSGRVHALCHGEPVMSQLEARNDARVVADLRGLKAMGDLLGSALPDACLMAPPAFLQRQPAVAQSITHAMVHALKWLQTAAPADLVRVLPAAYLLGDRSSYLAALGRVRDTFSPNGLLPEDGPQAALKLLQRVQPAAWTDTRVDLSRTYTNEWVRKARQKFNA</sequence>
<dbReference type="Gene3D" id="3.40.190.10">
    <property type="entry name" value="Periplasmic binding protein-like II"/>
    <property type="match status" value="2"/>
</dbReference>
<dbReference type="PANTHER" id="PTHR30024">
    <property type="entry name" value="ALIPHATIC SULFONATES-BINDING PROTEIN-RELATED"/>
    <property type="match status" value="1"/>
</dbReference>